<name>A0A6J5MTE5_9CAUD</name>
<sequence>MKILKIILIGISSFVLAYCLTAFCQADFDFKNWKSVDRFFTEILAIGIWAMAAACFLTYQD</sequence>
<dbReference type="EMBL" id="LR796543">
    <property type="protein sequence ID" value="CAB4150445.1"/>
    <property type="molecule type" value="Genomic_DNA"/>
</dbReference>
<keyword evidence="1" id="KW-0472">Membrane</keyword>
<evidence type="ECO:0000313" key="2">
    <source>
        <dbReference type="EMBL" id="CAB4150445.1"/>
    </source>
</evidence>
<proteinExistence type="predicted"/>
<protein>
    <submittedName>
        <fullName evidence="2">Uncharacterized protein</fullName>
    </submittedName>
</protein>
<organism evidence="2">
    <name type="scientific">uncultured Caudovirales phage</name>
    <dbReference type="NCBI Taxonomy" id="2100421"/>
    <lineage>
        <taxon>Viruses</taxon>
        <taxon>Duplodnaviria</taxon>
        <taxon>Heunggongvirae</taxon>
        <taxon>Uroviricota</taxon>
        <taxon>Caudoviricetes</taxon>
        <taxon>Peduoviridae</taxon>
        <taxon>Maltschvirus</taxon>
        <taxon>Maltschvirus maltsch</taxon>
    </lineage>
</organism>
<evidence type="ECO:0000256" key="1">
    <source>
        <dbReference type="SAM" id="Phobius"/>
    </source>
</evidence>
<feature type="transmembrane region" description="Helical" evidence="1">
    <location>
        <begin position="38"/>
        <end position="59"/>
    </location>
</feature>
<reference evidence="2" key="1">
    <citation type="submission" date="2020-04" db="EMBL/GenBank/DDBJ databases">
        <authorList>
            <person name="Chiriac C."/>
            <person name="Salcher M."/>
            <person name="Ghai R."/>
            <person name="Kavagutti S V."/>
        </authorList>
    </citation>
    <scope>NUCLEOTIDE SEQUENCE</scope>
</reference>
<gene>
    <name evidence="2" type="ORF">UFOVP571_40</name>
</gene>
<keyword evidence="1" id="KW-1133">Transmembrane helix</keyword>
<keyword evidence="1" id="KW-0812">Transmembrane</keyword>
<accession>A0A6J5MTE5</accession>